<evidence type="ECO:0000256" key="1">
    <source>
        <dbReference type="ARBA" id="ARBA00001362"/>
    </source>
</evidence>
<evidence type="ECO:0000256" key="7">
    <source>
        <dbReference type="ARBA" id="ARBA00023049"/>
    </source>
</evidence>
<dbReference type="Proteomes" id="UP000091979">
    <property type="component" value="Unassembled WGS sequence"/>
</dbReference>
<comment type="function">
    <text evidence="9 10">Catalyzes hydrolysis of the D-alanyl-D-alanine dipeptide.</text>
</comment>
<keyword evidence="8 10" id="KW-0961">Cell wall biogenesis/degradation</keyword>
<dbReference type="AlphaFoldDB" id="A0A1B7XL25"/>
<dbReference type="InterPro" id="IPR000755">
    <property type="entry name" value="A_A_dipeptidase"/>
</dbReference>
<evidence type="ECO:0000256" key="4">
    <source>
        <dbReference type="ARBA" id="ARBA00022801"/>
    </source>
</evidence>
<dbReference type="PANTHER" id="PTHR43126:SF2">
    <property type="entry name" value="D-ALANYL-D-ALANINE DIPEPTIDASE"/>
    <property type="match status" value="1"/>
</dbReference>
<feature type="active site" description="Proton donor/acceptor" evidence="9">
    <location>
        <position position="214"/>
    </location>
</feature>
<gene>
    <name evidence="11" type="ORF">SP90_02560</name>
</gene>
<dbReference type="GO" id="GO:0160237">
    <property type="term" value="F:D-Ala-D-Ala dipeptidase activity"/>
    <property type="evidence" value="ECO:0007669"/>
    <property type="project" value="UniProtKB-EC"/>
</dbReference>
<dbReference type="RefSeq" id="WP_066852242.1">
    <property type="nucleotide sequence ID" value="NZ_JXMS01000003.1"/>
</dbReference>
<dbReference type="PATRIC" id="fig|1560234.3.peg.1967"/>
<comment type="cofactor">
    <cofactor evidence="9">
        <name>Zn(2+)</name>
        <dbReference type="ChEBI" id="CHEBI:29105"/>
    </cofactor>
    <text evidence="9">Binds 1 zinc ion per subunit.</text>
</comment>
<reference evidence="11 12" key="1">
    <citation type="submission" date="2015-01" db="EMBL/GenBank/DDBJ databases">
        <title>Desulfovibrio sp. JC271 draft genome sequence.</title>
        <authorList>
            <person name="Shivani Y."/>
            <person name="Subhash Y."/>
            <person name="Sasikala C."/>
            <person name="Ramana C.V."/>
        </authorList>
    </citation>
    <scope>NUCLEOTIDE SEQUENCE [LARGE SCALE GENOMIC DNA]</scope>
    <source>
        <strain evidence="11 12">JC271</strain>
    </source>
</reference>
<evidence type="ECO:0000313" key="11">
    <source>
        <dbReference type="EMBL" id="OBQ56217.1"/>
    </source>
</evidence>
<proteinExistence type="inferred from homology"/>
<dbReference type="InterPro" id="IPR009045">
    <property type="entry name" value="Zn_M74/Hedgehog-like"/>
</dbReference>
<dbReference type="SUPFAM" id="SSF55166">
    <property type="entry name" value="Hedgehog/DD-peptidase"/>
    <property type="match status" value="1"/>
</dbReference>
<feature type="binding site" evidence="9">
    <location>
        <position position="146"/>
    </location>
    <ligand>
        <name>Zn(2+)</name>
        <dbReference type="ChEBI" id="CHEBI:29105"/>
        <note>catalytic</note>
    </ligand>
</feature>
<keyword evidence="2 9" id="KW-0645">Protease</keyword>
<keyword evidence="3 9" id="KW-0479">Metal-binding</keyword>
<dbReference type="GO" id="GO:0008270">
    <property type="term" value="F:zinc ion binding"/>
    <property type="evidence" value="ECO:0007669"/>
    <property type="project" value="UniProtKB-UniRule"/>
</dbReference>
<comment type="similarity">
    <text evidence="9 10">Belongs to the peptidase M15D family.</text>
</comment>
<keyword evidence="12" id="KW-1185">Reference proteome</keyword>
<evidence type="ECO:0000256" key="6">
    <source>
        <dbReference type="ARBA" id="ARBA00022997"/>
    </source>
</evidence>
<feature type="binding site" evidence="9">
    <location>
        <position position="217"/>
    </location>
    <ligand>
        <name>Zn(2+)</name>
        <dbReference type="ChEBI" id="CHEBI:29105"/>
        <note>catalytic</note>
    </ligand>
</feature>
<evidence type="ECO:0000256" key="2">
    <source>
        <dbReference type="ARBA" id="ARBA00022670"/>
    </source>
</evidence>
<evidence type="ECO:0000313" key="12">
    <source>
        <dbReference type="Proteomes" id="UP000091979"/>
    </source>
</evidence>
<comment type="catalytic activity">
    <reaction evidence="1 9 10">
        <text>D-alanyl-D-alanine + H2O = 2 D-alanine</text>
        <dbReference type="Rhea" id="RHEA:20661"/>
        <dbReference type="ChEBI" id="CHEBI:15377"/>
        <dbReference type="ChEBI" id="CHEBI:57416"/>
        <dbReference type="ChEBI" id="CHEBI:57822"/>
        <dbReference type="EC" id="3.4.13.22"/>
    </reaction>
</comment>
<keyword evidence="6 9" id="KW-0224">Dipeptidase</keyword>
<evidence type="ECO:0000256" key="8">
    <source>
        <dbReference type="ARBA" id="ARBA00023316"/>
    </source>
</evidence>
<protein>
    <recommendedName>
        <fullName evidence="9 10">D-alanyl-D-alanine dipeptidase</fullName>
        <shortName evidence="9 10">D-Ala-D-Ala dipeptidase</shortName>
        <ecNumber evidence="9 10">3.4.13.22</ecNumber>
    </recommendedName>
</protein>
<dbReference type="GO" id="GO:0008237">
    <property type="term" value="F:metallopeptidase activity"/>
    <property type="evidence" value="ECO:0007669"/>
    <property type="project" value="UniProtKB-KW"/>
</dbReference>
<dbReference type="OrthoDB" id="9801430at2"/>
<sequence length="252" mass="28560">MTNKIAPPISPPSELSWDSVYAVPCKESYEEIVPLSLAPEHLLCRSIYFERQIPGALPECYAREGILERLLHASSLLPHHLRIVVVDGWRSTQVQSYLFRECVNAISTLHPEQAPETISQMAQQYVAMPMTDHTKPAPHATGGAVDVFIADRAGKRLSFGSAFDFPGDISGTTFFEEKIARNESLTKQDEEALYNRRLLYFVMTQAGFINFHCEWWHYEYGTQRWALETGAEQALYSPVNFSLDPYASIIKI</sequence>
<feature type="site" description="Transition state stabilizer" evidence="9">
    <location>
        <position position="90"/>
    </location>
</feature>
<evidence type="ECO:0000256" key="3">
    <source>
        <dbReference type="ARBA" id="ARBA00022723"/>
    </source>
</evidence>
<dbReference type="PANTHER" id="PTHR43126">
    <property type="entry name" value="D-ALANYL-D-ALANINE DIPEPTIDASE"/>
    <property type="match status" value="1"/>
</dbReference>
<evidence type="ECO:0000256" key="5">
    <source>
        <dbReference type="ARBA" id="ARBA00022833"/>
    </source>
</evidence>
<accession>A0A1B7XL25</accession>
<dbReference type="GO" id="GO:0006508">
    <property type="term" value="P:proteolysis"/>
    <property type="evidence" value="ECO:0007669"/>
    <property type="project" value="UniProtKB-KW"/>
</dbReference>
<dbReference type="CDD" id="cd14843">
    <property type="entry name" value="D-Ala-D-Ala_dipeptidase_like"/>
    <property type="match status" value="1"/>
</dbReference>
<dbReference type="Gene3D" id="3.30.1380.10">
    <property type="match status" value="1"/>
</dbReference>
<feature type="binding site" evidence="9">
    <location>
        <position position="139"/>
    </location>
    <ligand>
        <name>Zn(2+)</name>
        <dbReference type="ChEBI" id="CHEBI:29105"/>
        <note>catalytic</note>
    </ligand>
</feature>
<dbReference type="EMBL" id="JXMS01000003">
    <property type="protein sequence ID" value="OBQ56217.1"/>
    <property type="molecule type" value="Genomic_DNA"/>
</dbReference>
<comment type="caution">
    <text evidence="11">The sequence shown here is derived from an EMBL/GenBank/DDBJ whole genome shotgun (WGS) entry which is preliminary data.</text>
</comment>
<keyword evidence="4 9" id="KW-0378">Hydrolase</keyword>
<evidence type="ECO:0000256" key="10">
    <source>
        <dbReference type="PIRNR" id="PIRNR026671"/>
    </source>
</evidence>
<organism evidence="11 12">
    <name type="scientific">Halodesulfovibrio spirochaetisodalis</name>
    <dbReference type="NCBI Taxonomy" id="1560234"/>
    <lineage>
        <taxon>Bacteria</taxon>
        <taxon>Pseudomonadati</taxon>
        <taxon>Thermodesulfobacteriota</taxon>
        <taxon>Desulfovibrionia</taxon>
        <taxon>Desulfovibrionales</taxon>
        <taxon>Desulfovibrionaceae</taxon>
        <taxon>Halodesulfovibrio</taxon>
    </lineage>
</organism>
<evidence type="ECO:0000256" key="9">
    <source>
        <dbReference type="HAMAP-Rule" id="MF_01924"/>
    </source>
</evidence>
<dbReference type="STRING" id="1560234.SP90_02560"/>
<dbReference type="HAMAP" id="MF_01924">
    <property type="entry name" value="A_A_dipeptidase"/>
    <property type="match status" value="1"/>
</dbReference>
<name>A0A1B7XL25_9BACT</name>
<dbReference type="Pfam" id="PF01427">
    <property type="entry name" value="Peptidase_M15"/>
    <property type="match status" value="1"/>
</dbReference>
<dbReference type="EC" id="3.4.13.22" evidence="9 10"/>
<dbReference type="PIRSF" id="PIRSF026671">
    <property type="entry name" value="AA_dipeptidase"/>
    <property type="match status" value="1"/>
</dbReference>
<keyword evidence="5 9" id="KW-0862">Zinc</keyword>
<dbReference type="GO" id="GO:0071555">
    <property type="term" value="P:cell wall organization"/>
    <property type="evidence" value="ECO:0007669"/>
    <property type="project" value="UniProtKB-KW"/>
</dbReference>
<keyword evidence="7 9" id="KW-0482">Metalloprotease</keyword>